<dbReference type="SUPFAM" id="SSF51445">
    <property type="entry name" value="(Trans)glycosidases"/>
    <property type="match status" value="1"/>
</dbReference>
<sequence>MACPTLFDALLTCERNADADKLSLTTVAPCQRLPAGELTPPQPLLTSIYSFPMKTSLLLLLLLLANVLSPAWAQTTVQLSNTVTNANPLGFGLNWAEGNAARNLNALNNHTGDPGFGRQIIRIKGTCDGGSTTYAEHSQGTTSDYYETLYTGMFDGGEIRVYRETPTGISLVRTSPILKFYADGLAPDHHRITFAAGPAVQAGDIYVLTREANADLNQFAHPRLPWIRNGSNTWDKRVEDQNGLGNAADVTKELVTDVPPNGGTTSCRIANTNPNNVEVGIGQYFSNSPESGEFAFEPSKTYRVTVWLKQTGIAGGTVRLHTTSTNITHDFVVGSTWQAYTYDIVGQNPITDGAPVDFLELTFNGTGTLWIDNFTMHDASYPLFALSPAIEQQMQTYHPQNIRVWSGQTNQELGTTISDWTDTELQSARQWNVNQGPVTGGALKLPTFLPLCEANGIAPYLICNNSFSEADFLGLMEYLGGPASSGYGAKRAAQGHAAPYTANIGKIYIELGNETWNDLFSPWTYDFNGARYGKFAQYFFNVIKSSPYYDASKFELMIGGFLVTSDENGYGQQAVLKAPDATHLMVANYVGGFDGLPIPASPTFTDSVQQTAFYARWITRGIIDEHIATRNLLASQGRSYRLGIYEAGPGYALPNPGSPFNPQAERIGKSLGSALANLDAFLYQSQQGFGVQNLFLFARGFNWSSHTAESQGLRPHNHFLALQMRNRFVSGAMVTAAVTGSPTTFLPAIDGNGNGTYDGGYGEAAAGDYENIAAYAFRDGNRYSTFVLNRSVRVATPVTLQLPAGASMDSLRLYQLSGDPTGSNIAGLNYQLVRQHLPVPAGATSYSFTIPAGSIYLLVSSKKEAPLPVSLLSLNVTSAGRAGLRVQWATASETNCRRFDVERSATGTNFVKIGAVPGHGNSSTRQHYQLLDSHPSLGLNYYRLRQVDTDGTATYSSVVVGLFDPGAESDGLLVSPNPATTYLTLHTAPGPGGPLEVLNSAGQRVLSQTLYQPEQRLYVGDLQPGTYFVRFSGAVARFVVH</sequence>
<dbReference type="InterPro" id="IPR013780">
    <property type="entry name" value="Glyco_hydro_b"/>
</dbReference>
<dbReference type="InterPro" id="IPR055235">
    <property type="entry name" value="ASD1_cat"/>
</dbReference>
<dbReference type="NCBIfam" id="TIGR04183">
    <property type="entry name" value="Por_Secre_tail"/>
    <property type="match status" value="1"/>
</dbReference>
<evidence type="ECO:0000259" key="1">
    <source>
        <dbReference type="Pfam" id="PF22848"/>
    </source>
</evidence>
<keyword evidence="3" id="KW-1185">Reference proteome</keyword>
<evidence type="ECO:0000313" key="2">
    <source>
        <dbReference type="EMBL" id="GAA4051640.1"/>
    </source>
</evidence>
<dbReference type="PANTHER" id="PTHR31776:SF0">
    <property type="entry name" value="ALPHA-L-ARABINOFURANOSIDASE 1"/>
    <property type="match status" value="1"/>
</dbReference>
<dbReference type="InterPro" id="IPR026444">
    <property type="entry name" value="Secre_tail"/>
</dbReference>
<dbReference type="PANTHER" id="PTHR31776">
    <property type="entry name" value="ALPHA-L-ARABINOFURANOSIDASE 1"/>
    <property type="match status" value="1"/>
</dbReference>
<proteinExistence type="predicted"/>
<dbReference type="Gene3D" id="2.60.40.1180">
    <property type="entry name" value="Golgi alpha-mannosidase II"/>
    <property type="match status" value="1"/>
</dbReference>
<organism evidence="2 3">
    <name type="scientific">Hymenobacter glaciei</name>
    <dbReference type="NCBI Taxonomy" id="877209"/>
    <lineage>
        <taxon>Bacteria</taxon>
        <taxon>Pseudomonadati</taxon>
        <taxon>Bacteroidota</taxon>
        <taxon>Cytophagia</taxon>
        <taxon>Cytophagales</taxon>
        <taxon>Hymenobacteraceae</taxon>
        <taxon>Hymenobacter</taxon>
    </lineage>
</organism>
<dbReference type="EMBL" id="BAABDK010000032">
    <property type="protein sequence ID" value="GAA4051640.1"/>
    <property type="molecule type" value="Genomic_DNA"/>
</dbReference>
<accession>A0ABP7USH7</accession>
<name>A0ABP7USH7_9BACT</name>
<dbReference type="Gene3D" id="3.20.20.80">
    <property type="entry name" value="Glycosidases"/>
    <property type="match status" value="1"/>
</dbReference>
<gene>
    <name evidence="2" type="ORF">GCM10022409_43160</name>
</gene>
<comment type="caution">
    <text evidence="2">The sequence shown here is derived from an EMBL/GenBank/DDBJ whole genome shotgun (WGS) entry which is preliminary data.</text>
</comment>
<dbReference type="InterPro" id="IPR017853">
    <property type="entry name" value="GH"/>
</dbReference>
<dbReference type="Pfam" id="PF22848">
    <property type="entry name" value="ASD1_dom"/>
    <property type="match status" value="1"/>
</dbReference>
<dbReference type="Proteomes" id="UP001501469">
    <property type="component" value="Unassembled WGS sequence"/>
</dbReference>
<reference evidence="3" key="1">
    <citation type="journal article" date="2019" name="Int. J. Syst. Evol. Microbiol.">
        <title>The Global Catalogue of Microorganisms (GCM) 10K type strain sequencing project: providing services to taxonomists for standard genome sequencing and annotation.</title>
        <authorList>
            <consortium name="The Broad Institute Genomics Platform"/>
            <consortium name="The Broad Institute Genome Sequencing Center for Infectious Disease"/>
            <person name="Wu L."/>
            <person name="Ma J."/>
        </authorList>
    </citation>
    <scope>NUCLEOTIDE SEQUENCE [LARGE SCALE GENOMIC DNA]</scope>
    <source>
        <strain evidence="3">JCM 17225</strain>
    </source>
</reference>
<dbReference type="Gene3D" id="2.60.120.260">
    <property type="entry name" value="Galactose-binding domain-like"/>
    <property type="match status" value="1"/>
</dbReference>
<dbReference type="InterPro" id="IPR051563">
    <property type="entry name" value="Glycosyl_Hydrolase_51"/>
</dbReference>
<evidence type="ECO:0000313" key="3">
    <source>
        <dbReference type="Proteomes" id="UP001501469"/>
    </source>
</evidence>
<protein>
    <recommendedName>
        <fullName evidence="1">Alpha-L-arabinofuranosidase 1 catalytic domain-containing protein</fullName>
    </recommendedName>
</protein>
<feature type="domain" description="Alpha-L-arabinofuranosidase 1 catalytic" evidence="1">
    <location>
        <begin position="472"/>
        <end position="537"/>
    </location>
</feature>